<dbReference type="EMBL" id="JAVRRT010000001">
    <property type="protein sequence ID" value="KAK5175525.1"/>
    <property type="molecule type" value="Genomic_DNA"/>
</dbReference>
<evidence type="ECO:0008006" key="5">
    <source>
        <dbReference type="Google" id="ProtNLM"/>
    </source>
</evidence>
<reference evidence="3 4" key="1">
    <citation type="submission" date="2023-08" db="EMBL/GenBank/DDBJ databases">
        <title>Black Yeasts Isolated from many extreme environments.</title>
        <authorList>
            <person name="Coleine C."/>
            <person name="Stajich J.E."/>
            <person name="Selbmann L."/>
        </authorList>
    </citation>
    <scope>NUCLEOTIDE SEQUENCE [LARGE SCALE GENOMIC DNA]</scope>
    <source>
        <strain evidence="3 4">CCFEE 5935</strain>
    </source>
</reference>
<protein>
    <recommendedName>
        <fullName evidence="5">EF-hand domain-containing protein</fullName>
    </recommendedName>
</protein>
<feature type="region of interest" description="Disordered" evidence="1">
    <location>
        <begin position="122"/>
        <end position="145"/>
    </location>
</feature>
<evidence type="ECO:0000256" key="2">
    <source>
        <dbReference type="SAM" id="SignalP"/>
    </source>
</evidence>
<comment type="caution">
    <text evidence="3">The sequence shown here is derived from an EMBL/GenBank/DDBJ whole genome shotgun (WGS) entry which is preliminary data.</text>
</comment>
<accession>A0AAV9PS05</accession>
<feature type="chain" id="PRO_5043564131" description="EF-hand domain-containing protein" evidence="2">
    <location>
        <begin position="22"/>
        <end position="326"/>
    </location>
</feature>
<keyword evidence="4" id="KW-1185">Reference proteome</keyword>
<gene>
    <name evidence="3" type="ORF">LTR77_000664</name>
</gene>
<organism evidence="3 4">
    <name type="scientific">Saxophila tyrrhenica</name>
    <dbReference type="NCBI Taxonomy" id="1690608"/>
    <lineage>
        <taxon>Eukaryota</taxon>
        <taxon>Fungi</taxon>
        <taxon>Dikarya</taxon>
        <taxon>Ascomycota</taxon>
        <taxon>Pezizomycotina</taxon>
        <taxon>Dothideomycetes</taxon>
        <taxon>Dothideomycetidae</taxon>
        <taxon>Mycosphaerellales</taxon>
        <taxon>Extremaceae</taxon>
        <taxon>Saxophila</taxon>
    </lineage>
</organism>
<feature type="signal peptide" evidence="2">
    <location>
        <begin position="1"/>
        <end position="21"/>
    </location>
</feature>
<dbReference type="GeneID" id="89922014"/>
<sequence>MLLTTLAPWLALALCCRSALGDVRARVLSCSVYKNTLNGQDSLQYNVILAEVFPGSRPSICDSYFASMKRRGVLLGCASETDTGLLMLGYHLETAEFTNDPQWGFTSTMQTFQDTIGDPSGNNTCHVQDDSSDVDYPSLTRRDEDASGDYELGSTAFLGERYAELMEPSTFSDLARRQPQPAVGFPFHSGFRFSLVSGLSLFTKSITRDVLNSNALVNLPTTATDLTATVNEMAAALGHLGRTHGVKEVLIRALGTGFMVSFDTAVSGGQLSITEQDWRLIVQCMLDAFLTENNRGFENRLDIMLKRDGDVAGLTVAQFTAILFPA</sequence>
<evidence type="ECO:0000256" key="1">
    <source>
        <dbReference type="SAM" id="MobiDB-lite"/>
    </source>
</evidence>
<keyword evidence="2" id="KW-0732">Signal</keyword>
<dbReference type="Proteomes" id="UP001337655">
    <property type="component" value="Unassembled WGS sequence"/>
</dbReference>
<dbReference type="RefSeq" id="XP_064664163.1">
    <property type="nucleotide sequence ID" value="XM_064797929.1"/>
</dbReference>
<name>A0AAV9PS05_9PEZI</name>
<proteinExistence type="predicted"/>
<evidence type="ECO:0000313" key="4">
    <source>
        <dbReference type="Proteomes" id="UP001337655"/>
    </source>
</evidence>
<evidence type="ECO:0000313" key="3">
    <source>
        <dbReference type="EMBL" id="KAK5175525.1"/>
    </source>
</evidence>
<dbReference type="AlphaFoldDB" id="A0AAV9PS05"/>